<keyword evidence="1 4" id="KW-0479">Metal-binding</keyword>
<dbReference type="Gene3D" id="3.90.180.10">
    <property type="entry name" value="Medium-chain alcohol dehydrogenases, catalytic domain"/>
    <property type="match status" value="1"/>
</dbReference>
<dbReference type="Pfam" id="PF08240">
    <property type="entry name" value="ADH_N"/>
    <property type="match status" value="1"/>
</dbReference>
<sequence>MSKMMKAQVVEAPYKMTLKEVPVPEITDDEVLIKIKYCGICGSDWSIFTGKYVPEKLPLITGHEFFGTVAEAGKNAKGIHIGDRVSADIVINCGTCYYCRHGDGLLCESFEQIGISTKDLPGGFAEYIKVPWKNVYHVPDEVDDYKAAFVEPLTTAIQASRNMDCNIAGSVVIIGSGLGIIHGCLAKLRGAAPIIVIDGNKDRLKMAKEMCADYIIDFTETPDTVAEVKRLTGGIGADYVLEAVGNPRTYEQAFQMVRRGGKVESFGICKETDQMSISPYQFVLHEKRVSGSCAGIGNDWGDAIKLLQYNRIDPTPLISMIVPLEELESALKEIQENKKLVKVLVSPEIKERIILEN</sequence>
<feature type="domain" description="Alcohol dehydrogenase-like N-terminal" evidence="6">
    <location>
        <begin position="28"/>
        <end position="140"/>
    </location>
</feature>
<organism evidence="7 8">
    <name type="scientific">Anaerocolumna xylanovorans DSM 12503</name>
    <dbReference type="NCBI Taxonomy" id="1121345"/>
    <lineage>
        <taxon>Bacteria</taxon>
        <taxon>Bacillati</taxon>
        <taxon>Bacillota</taxon>
        <taxon>Clostridia</taxon>
        <taxon>Lachnospirales</taxon>
        <taxon>Lachnospiraceae</taxon>
        <taxon>Anaerocolumna</taxon>
    </lineage>
</organism>
<evidence type="ECO:0000259" key="6">
    <source>
        <dbReference type="Pfam" id="PF08240"/>
    </source>
</evidence>
<dbReference type="InterPro" id="IPR050129">
    <property type="entry name" value="Zn_alcohol_dh"/>
</dbReference>
<dbReference type="PROSITE" id="PS00059">
    <property type="entry name" value="ADH_ZINC"/>
    <property type="match status" value="1"/>
</dbReference>
<dbReference type="Pfam" id="PF00107">
    <property type="entry name" value="ADH_zinc_N"/>
    <property type="match status" value="1"/>
</dbReference>
<dbReference type="InterPro" id="IPR013154">
    <property type="entry name" value="ADH-like_N"/>
</dbReference>
<protein>
    <submittedName>
        <fullName evidence="7">Threonine dehydrogenase</fullName>
    </submittedName>
</protein>
<dbReference type="Gene3D" id="3.40.50.720">
    <property type="entry name" value="NAD(P)-binding Rossmann-like Domain"/>
    <property type="match status" value="1"/>
</dbReference>
<comment type="cofactor">
    <cofactor evidence="4">
        <name>Zn(2+)</name>
        <dbReference type="ChEBI" id="CHEBI:29105"/>
    </cofactor>
</comment>
<dbReference type="AlphaFoldDB" id="A0A1M7XW76"/>
<keyword evidence="2 4" id="KW-0862">Zinc</keyword>
<dbReference type="GO" id="GO:0008270">
    <property type="term" value="F:zinc ion binding"/>
    <property type="evidence" value="ECO:0007669"/>
    <property type="project" value="InterPro"/>
</dbReference>
<evidence type="ECO:0000313" key="7">
    <source>
        <dbReference type="EMBL" id="SHO43013.1"/>
    </source>
</evidence>
<dbReference type="PANTHER" id="PTHR43401">
    <property type="entry name" value="L-THREONINE 3-DEHYDROGENASE"/>
    <property type="match status" value="1"/>
</dbReference>
<evidence type="ECO:0000313" key="8">
    <source>
        <dbReference type="Proteomes" id="UP000184612"/>
    </source>
</evidence>
<dbReference type="RefSeq" id="WP_073586825.1">
    <property type="nucleotide sequence ID" value="NZ_FRFD01000003.1"/>
</dbReference>
<dbReference type="InterPro" id="IPR002328">
    <property type="entry name" value="ADH_Zn_CS"/>
</dbReference>
<dbReference type="InterPro" id="IPR036291">
    <property type="entry name" value="NAD(P)-bd_dom_sf"/>
</dbReference>
<dbReference type="GO" id="GO:0016491">
    <property type="term" value="F:oxidoreductase activity"/>
    <property type="evidence" value="ECO:0007669"/>
    <property type="project" value="UniProtKB-KW"/>
</dbReference>
<dbReference type="InterPro" id="IPR011032">
    <property type="entry name" value="GroES-like_sf"/>
</dbReference>
<keyword evidence="8" id="KW-1185">Reference proteome</keyword>
<reference evidence="7 8" key="1">
    <citation type="submission" date="2016-12" db="EMBL/GenBank/DDBJ databases">
        <authorList>
            <person name="Song W.-J."/>
            <person name="Kurnit D.M."/>
        </authorList>
    </citation>
    <scope>NUCLEOTIDE SEQUENCE [LARGE SCALE GENOMIC DNA]</scope>
    <source>
        <strain evidence="7 8">DSM 12503</strain>
    </source>
</reference>
<name>A0A1M7XW76_9FIRM</name>
<feature type="domain" description="Alcohol dehydrogenase-like C-terminal" evidence="5">
    <location>
        <begin position="177"/>
        <end position="307"/>
    </location>
</feature>
<evidence type="ECO:0000256" key="4">
    <source>
        <dbReference type="RuleBase" id="RU361277"/>
    </source>
</evidence>
<evidence type="ECO:0000256" key="2">
    <source>
        <dbReference type="ARBA" id="ARBA00022833"/>
    </source>
</evidence>
<dbReference type="SUPFAM" id="SSF51735">
    <property type="entry name" value="NAD(P)-binding Rossmann-fold domains"/>
    <property type="match status" value="1"/>
</dbReference>
<comment type="similarity">
    <text evidence="4">Belongs to the zinc-containing alcohol dehydrogenase family.</text>
</comment>
<evidence type="ECO:0000259" key="5">
    <source>
        <dbReference type="Pfam" id="PF00107"/>
    </source>
</evidence>
<keyword evidence="3" id="KW-0560">Oxidoreductase</keyword>
<evidence type="ECO:0000256" key="3">
    <source>
        <dbReference type="ARBA" id="ARBA00023002"/>
    </source>
</evidence>
<accession>A0A1M7XW76</accession>
<dbReference type="Proteomes" id="UP000184612">
    <property type="component" value="Unassembled WGS sequence"/>
</dbReference>
<dbReference type="PANTHER" id="PTHR43401:SF2">
    <property type="entry name" value="L-THREONINE 3-DEHYDROGENASE"/>
    <property type="match status" value="1"/>
</dbReference>
<dbReference type="STRING" id="1121345.SAMN02745217_00058"/>
<dbReference type="SUPFAM" id="SSF50129">
    <property type="entry name" value="GroES-like"/>
    <property type="match status" value="1"/>
</dbReference>
<dbReference type="InterPro" id="IPR013149">
    <property type="entry name" value="ADH-like_C"/>
</dbReference>
<gene>
    <name evidence="7" type="ORF">SAMN02745217_00058</name>
</gene>
<evidence type="ECO:0000256" key="1">
    <source>
        <dbReference type="ARBA" id="ARBA00022723"/>
    </source>
</evidence>
<dbReference type="EMBL" id="FRFD01000003">
    <property type="protein sequence ID" value="SHO43013.1"/>
    <property type="molecule type" value="Genomic_DNA"/>
</dbReference>
<dbReference type="OrthoDB" id="9769198at2"/>
<proteinExistence type="inferred from homology"/>